<feature type="transmembrane region" description="Helical" evidence="7">
    <location>
        <begin position="77"/>
        <end position="96"/>
    </location>
</feature>
<name>A0A7X3ILU9_9BACL</name>
<feature type="transmembrane region" description="Helical" evidence="7">
    <location>
        <begin position="108"/>
        <end position="127"/>
    </location>
</feature>
<evidence type="ECO:0000256" key="2">
    <source>
        <dbReference type="ARBA" id="ARBA00006679"/>
    </source>
</evidence>
<evidence type="ECO:0000256" key="6">
    <source>
        <dbReference type="ARBA" id="ARBA00023136"/>
    </source>
</evidence>
<comment type="caution">
    <text evidence="8">The sequence shown here is derived from an EMBL/GenBank/DDBJ whole genome shotgun (WGS) entry which is preliminary data.</text>
</comment>
<evidence type="ECO:0000313" key="9">
    <source>
        <dbReference type="Proteomes" id="UP000460318"/>
    </source>
</evidence>
<evidence type="ECO:0000256" key="3">
    <source>
        <dbReference type="ARBA" id="ARBA00022475"/>
    </source>
</evidence>
<evidence type="ECO:0000256" key="1">
    <source>
        <dbReference type="ARBA" id="ARBA00004651"/>
    </source>
</evidence>
<accession>A0A7X3ILU9</accession>
<dbReference type="Pfam" id="PF07681">
    <property type="entry name" value="DoxX"/>
    <property type="match status" value="1"/>
</dbReference>
<proteinExistence type="inferred from homology"/>
<comment type="similarity">
    <text evidence="2">Belongs to the DoxX family.</text>
</comment>
<comment type="subcellular location">
    <subcellularLocation>
        <location evidence="1">Cell membrane</location>
        <topology evidence="1">Multi-pass membrane protein</topology>
    </subcellularLocation>
</comment>
<evidence type="ECO:0000256" key="4">
    <source>
        <dbReference type="ARBA" id="ARBA00022692"/>
    </source>
</evidence>
<organism evidence="8 9">
    <name type="scientific">Paenibacillus dendrobii</name>
    <dbReference type="NCBI Taxonomy" id="2691084"/>
    <lineage>
        <taxon>Bacteria</taxon>
        <taxon>Bacillati</taxon>
        <taxon>Bacillota</taxon>
        <taxon>Bacilli</taxon>
        <taxon>Bacillales</taxon>
        <taxon>Paenibacillaceae</taxon>
        <taxon>Paenibacillus</taxon>
    </lineage>
</organism>
<reference evidence="8 9" key="1">
    <citation type="submission" date="2019-12" db="EMBL/GenBank/DDBJ databases">
        <title>Paenibacillus sp. nov., an endophytic bacterium isolated from the stem of Dendrobium.</title>
        <authorList>
            <person name="Zhao R."/>
        </authorList>
    </citation>
    <scope>NUCLEOTIDE SEQUENCE [LARGE SCALE GENOMIC DNA]</scope>
    <source>
        <strain evidence="8 9">HJL G12</strain>
    </source>
</reference>
<keyword evidence="9" id="KW-1185">Reference proteome</keyword>
<evidence type="ECO:0000256" key="5">
    <source>
        <dbReference type="ARBA" id="ARBA00022989"/>
    </source>
</evidence>
<dbReference type="EMBL" id="WUBI01000004">
    <property type="protein sequence ID" value="MWV46314.1"/>
    <property type="molecule type" value="Genomic_DNA"/>
</dbReference>
<gene>
    <name evidence="8" type="ORF">GRF59_22170</name>
</gene>
<dbReference type="GO" id="GO:0005886">
    <property type="term" value="C:plasma membrane"/>
    <property type="evidence" value="ECO:0007669"/>
    <property type="project" value="UniProtKB-SubCell"/>
</dbReference>
<sequence length="139" mass="14849">MIFMIKNTWVPTLLRVVLGIIFLAHGISKFQMGLGNVEAWFSSMGVPGFMAYVAAIAEVVGGIMLIIGLLTRVVSALFIVLMIGAIVTVKLSAGLLGHDQVAGYELELSLILISVYLLASGPASLSVDRLIFNKRSAVQ</sequence>
<keyword evidence="4 7" id="KW-0812">Transmembrane</keyword>
<evidence type="ECO:0000313" key="8">
    <source>
        <dbReference type="EMBL" id="MWV46314.1"/>
    </source>
</evidence>
<dbReference type="PANTHER" id="PTHR33452:SF1">
    <property type="entry name" value="INNER MEMBRANE PROTEIN YPHA-RELATED"/>
    <property type="match status" value="1"/>
</dbReference>
<dbReference type="Proteomes" id="UP000460318">
    <property type="component" value="Unassembled WGS sequence"/>
</dbReference>
<keyword evidence="6 7" id="KW-0472">Membrane</keyword>
<keyword evidence="5 7" id="KW-1133">Transmembrane helix</keyword>
<keyword evidence="3" id="KW-1003">Cell membrane</keyword>
<dbReference type="InterPro" id="IPR051907">
    <property type="entry name" value="DoxX-like_oxidoreductase"/>
</dbReference>
<feature type="transmembrane region" description="Helical" evidence="7">
    <location>
        <begin position="12"/>
        <end position="30"/>
    </location>
</feature>
<dbReference type="AlphaFoldDB" id="A0A7X3ILU9"/>
<dbReference type="PANTHER" id="PTHR33452">
    <property type="entry name" value="OXIDOREDUCTASE CATD-RELATED"/>
    <property type="match status" value="1"/>
</dbReference>
<evidence type="ECO:0000256" key="7">
    <source>
        <dbReference type="SAM" id="Phobius"/>
    </source>
</evidence>
<protein>
    <submittedName>
        <fullName evidence="8">DoxX family membrane protein</fullName>
    </submittedName>
</protein>
<feature type="transmembrane region" description="Helical" evidence="7">
    <location>
        <begin position="50"/>
        <end position="70"/>
    </location>
</feature>
<dbReference type="InterPro" id="IPR032808">
    <property type="entry name" value="DoxX"/>
</dbReference>